<dbReference type="InterPro" id="IPR040285">
    <property type="entry name" value="ProX/PRXD1"/>
</dbReference>
<dbReference type="EMBL" id="BMGD01000003">
    <property type="protein sequence ID" value="GGB66085.1"/>
    <property type="molecule type" value="Genomic_DNA"/>
</dbReference>
<dbReference type="RefSeq" id="WP_188514394.1">
    <property type="nucleotide sequence ID" value="NZ_BMGD01000003.1"/>
</dbReference>
<comment type="similarity">
    <text evidence="1">Belongs to the PRORSD1 family.</text>
</comment>
<name>A0ABQ1JH10_9SPHN</name>
<protein>
    <submittedName>
        <fullName evidence="3">DNA-binding protein</fullName>
    </submittedName>
</protein>
<comment type="caution">
    <text evidence="3">The sequence shown here is derived from an EMBL/GenBank/DDBJ whole genome shotgun (WGS) entry which is preliminary data.</text>
</comment>
<dbReference type="Proteomes" id="UP000614261">
    <property type="component" value="Unassembled WGS sequence"/>
</dbReference>
<dbReference type="CDD" id="cd04335">
    <property type="entry name" value="PrdX_deacylase"/>
    <property type="match status" value="1"/>
</dbReference>
<proteinExistence type="inferred from homology"/>
<keyword evidence="3" id="KW-0238">DNA-binding</keyword>
<dbReference type="InterPro" id="IPR036754">
    <property type="entry name" value="YbaK/aa-tRNA-synt-asso_dom_sf"/>
</dbReference>
<reference evidence="4" key="1">
    <citation type="journal article" date="2019" name="Int. J. Syst. Evol. Microbiol.">
        <title>The Global Catalogue of Microorganisms (GCM) 10K type strain sequencing project: providing services to taxonomists for standard genome sequencing and annotation.</title>
        <authorList>
            <consortium name="The Broad Institute Genomics Platform"/>
            <consortium name="The Broad Institute Genome Sequencing Center for Infectious Disease"/>
            <person name="Wu L."/>
            <person name="Ma J."/>
        </authorList>
    </citation>
    <scope>NUCLEOTIDE SEQUENCE [LARGE SCALE GENOMIC DNA]</scope>
    <source>
        <strain evidence="4">CGMCC 1.12851</strain>
    </source>
</reference>
<accession>A0ABQ1JH10</accession>
<sequence>MTDTSAPSDSRLHKELASAGIAFDQVDHDAVFTVLESSALERGIPGAHTKNLFLKDASGQFYLVTVLAEKQVDLGALRHLVGAARFSFGSADEMAELLGVTPGSVTPLAAINDTRGRVQLVLDEVLAAQPRVNVHPLRNTATLGLSGLDLVRMLVRWRHAPLIVPVPNKRPAAEPSQI</sequence>
<dbReference type="Pfam" id="PF04073">
    <property type="entry name" value="tRNA_edit"/>
    <property type="match status" value="1"/>
</dbReference>
<dbReference type="SUPFAM" id="SSF55826">
    <property type="entry name" value="YbaK/ProRS associated domain"/>
    <property type="match status" value="1"/>
</dbReference>
<feature type="domain" description="YbaK/aminoacyl-tRNA synthetase-associated" evidence="2">
    <location>
        <begin position="29"/>
        <end position="152"/>
    </location>
</feature>
<dbReference type="GO" id="GO:0003677">
    <property type="term" value="F:DNA binding"/>
    <property type="evidence" value="ECO:0007669"/>
    <property type="project" value="UniProtKB-KW"/>
</dbReference>
<organism evidence="3 4">
    <name type="scientific">Blastomonas aquatica</name>
    <dbReference type="NCBI Taxonomy" id="1510276"/>
    <lineage>
        <taxon>Bacteria</taxon>
        <taxon>Pseudomonadati</taxon>
        <taxon>Pseudomonadota</taxon>
        <taxon>Alphaproteobacteria</taxon>
        <taxon>Sphingomonadales</taxon>
        <taxon>Sphingomonadaceae</taxon>
        <taxon>Blastomonas</taxon>
    </lineage>
</organism>
<dbReference type="PANTHER" id="PTHR31423">
    <property type="entry name" value="YBAK DOMAIN-CONTAINING PROTEIN"/>
    <property type="match status" value="1"/>
</dbReference>
<dbReference type="Gene3D" id="3.90.960.10">
    <property type="entry name" value="YbaK/aminoacyl-tRNA synthetase-associated domain"/>
    <property type="match status" value="1"/>
</dbReference>
<dbReference type="InterPro" id="IPR007214">
    <property type="entry name" value="YbaK/aa-tRNA-synth-assoc-dom"/>
</dbReference>
<evidence type="ECO:0000313" key="4">
    <source>
        <dbReference type="Proteomes" id="UP000614261"/>
    </source>
</evidence>
<evidence type="ECO:0000313" key="3">
    <source>
        <dbReference type="EMBL" id="GGB66085.1"/>
    </source>
</evidence>
<dbReference type="PANTHER" id="PTHR31423:SF3">
    <property type="entry name" value="PROLYL-TRNA SYNTHETASE ASSOCIATED DOMAIN-CONTAINING PROTEIN 1-RELATED"/>
    <property type="match status" value="1"/>
</dbReference>
<keyword evidence="4" id="KW-1185">Reference proteome</keyword>
<evidence type="ECO:0000259" key="2">
    <source>
        <dbReference type="Pfam" id="PF04073"/>
    </source>
</evidence>
<evidence type="ECO:0000256" key="1">
    <source>
        <dbReference type="ARBA" id="ARBA00010201"/>
    </source>
</evidence>
<gene>
    <name evidence="3" type="ORF">GCM10010833_21560</name>
</gene>